<dbReference type="PANTHER" id="PTHR32009:SF116">
    <property type="entry name" value="DISEASE RESISTANCE PROTEIN"/>
    <property type="match status" value="1"/>
</dbReference>
<sequence length="103" mass="11449">MPLEDLECRSFCSQRSTASSSWCLDELLEILNCKEALGHIVMIVFYDVDLSNVRKQKGDFGSAFMETCQGKGEEVKEGWIKALTDVANIEGEIILSSGLTKQI</sequence>
<dbReference type="Pfam" id="PF01582">
    <property type="entry name" value="TIR"/>
    <property type="match status" value="1"/>
</dbReference>
<dbReference type="InterPro" id="IPR000157">
    <property type="entry name" value="TIR_dom"/>
</dbReference>
<dbReference type="Proteomes" id="UP000467841">
    <property type="component" value="Unassembled WGS sequence"/>
</dbReference>
<dbReference type="AlphaFoldDB" id="A0A6D2JKR7"/>
<keyword evidence="4" id="KW-1185">Reference proteome</keyword>
<dbReference type="GO" id="GO:0007165">
    <property type="term" value="P:signal transduction"/>
    <property type="evidence" value="ECO:0007669"/>
    <property type="project" value="InterPro"/>
</dbReference>
<protein>
    <recommendedName>
        <fullName evidence="2">TIR domain-containing protein</fullName>
    </recommendedName>
</protein>
<comment type="caution">
    <text evidence="3">The sequence shown here is derived from an EMBL/GenBank/DDBJ whole genome shotgun (WGS) entry which is preliminary data.</text>
</comment>
<keyword evidence="1" id="KW-0520">NAD</keyword>
<evidence type="ECO:0000259" key="2">
    <source>
        <dbReference type="PROSITE" id="PS50104"/>
    </source>
</evidence>
<organism evidence="3 4">
    <name type="scientific">Microthlaspi erraticum</name>
    <dbReference type="NCBI Taxonomy" id="1685480"/>
    <lineage>
        <taxon>Eukaryota</taxon>
        <taxon>Viridiplantae</taxon>
        <taxon>Streptophyta</taxon>
        <taxon>Embryophyta</taxon>
        <taxon>Tracheophyta</taxon>
        <taxon>Spermatophyta</taxon>
        <taxon>Magnoliopsida</taxon>
        <taxon>eudicotyledons</taxon>
        <taxon>Gunneridae</taxon>
        <taxon>Pentapetalae</taxon>
        <taxon>rosids</taxon>
        <taxon>malvids</taxon>
        <taxon>Brassicales</taxon>
        <taxon>Brassicaceae</taxon>
        <taxon>Coluteocarpeae</taxon>
        <taxon>Microthlaspi</taxon>
    </lineage>
</organism>
<evidence type="ECO:0000313" key="3">
    <source>
        <dbReference type="EMBL" id="CAA7042289.1"/>
    </source>
</evidence>
<gene>
    <name evidence="3" type="ORF">MERR_LOCUS29524</name>
</gene>
<dbReference type="Gene3D" id="3.40.50.10140">
    <property type="entry name" value="Toll/interleukin-1 receptor homology (TIR) domain"/>
    <property type="match status" value="1"/>
</dbReference>
<evidence type="ECO:0000256" key="1">
    <source>
        <dbReference type="ARBA" id="ARBA00023027"/>
    </source>
</evidence>
<dbReference type="EMBL" id="CACVBM020001265">
    <property type="protein sequence ID" value="CAA7042289.1"/>
    <property type="molecule type" value="Genomic_DNA"/>
</dbReference>
<dbReference type="OrthoDB" id="1112200at2759"/>
<dbReference type="PANTHER" id="PTHR32009">
    <property type="entry name" value="TMV RESISTANCE PROTEIN N-LIKE"/>
    <property type="match status" value="1"/>
</dbReference>
<dbReference type="PROSITE" id="PS50104">
    <property type="entry name" value="TIR"/>
    <property type="match status" value="1"/>
</dbReference>
<dbReference type="SUPFAM" id="SSF52200">
    <property type="entry name" value="Toll/Interleukin receptor TIR domain"/>
    <property type="match status" value="1"/>
</dbReference>
<dbReference type="InterPro" id="IPR035897">
    <property type="entry name" value="Toll_tir_struct_dom_sf"/>
</dbReference>
<accession>A0A6D2JKR7</accession>
<evidence type="ECO:0000313" key="4">
    <source>
        <dbReference type="Proteomes" id="UP000467841"/>
    </source>
</evidence>
<feature type="domain" description="TIR" evidence="2">
    <location>
        <begin position="1"/>
        <end position="103"/>
    </location>
</feature>
<name>A0A6D2JKR7_9BRAS</name>
<proteinExistence type="predicted"/>
<reference evidence="3" key="1">
    <citation type="submission" date="2020-01" db="EMBL/GenBank/DDBJ databases">
        <authorList>
            <person name="Mishra B."/>
        </authorList>
    </citation>
    <scope>NUCLEOTIDE SEQUENCE [LARGE SCALE GENOMIC DNA]</scope>
</reference>